<dbReference type="EMBL" id="JABBGA010000023">
    <property type="protein sequence ID" value="NML28193.1"/>
    <property type="molecule type" value="Genomic_DNA"/>
</dbReference>
<evidence type="ECO:0000313" key="2">
    <source>
        <dbReference type="Proteomes" id="UP000580043"/>
    </source>
</evidence>
<dbReference type="AlphaFoldDB" id="A0A848GCS4"/>
<evidence type="ECO:0000313" key="1">
    <source>
        <dbReference type="EMBL" id="NML28193.1"/>
    </source>
</evidence>
<name>A0A848GCS4_9RHOO</name>
<proteinExistence type="predicted"/>
<accession>A0A848GCS4</accession>
<comment type="caution">
    <text evidence="1">The sequence shown here is derived from an EMBL/GenBank/DDBJ whole genome shotgun (WGS) entry which is preliminary data.</text>
</comment>
<keyword evidence="2" id="KW-1185">Reference proteome</keyword>
<protein>
    <submittedName>
        <fullName evidence="1">Uncharacterized protein</fullName>
    </submittedName>
</protein>
<sequence>MFIKACAISVALSCLGISAFDRKSDAANGCKGADSQCPPVQAVASGTHHMYAALMAR</sequence>
<dbReference type="Proteomes" id="UP000580043">
    <property type="component" value="Unassembled WGS sequence"/>
</dbReference>
<reference evidence="1 2" key="1">
    <citation type="submission" date="2020-04" db="EMBL/GenBank/DDBJ databases">
        <title>Zoogloea sp. G-4-1-14 isolated from soil.</title>
        <authorList>
            <person name="Dahal R.H."/>
        </authorList>
    </citation>
    <scope>NUCLEOTIDE SEQUENCE [LARGE SCALE GENOMIC DNA]</scope>
    <source>
        <strain evidence="1 2">G-4-1-14</strain>
    </source>
</reference>
<dbReference type="RefSeq" id="WP_169147724.1">
    <property type="nucleotide sequence ID" value="NZ_JABBGA010000023.1"/>
</dbReference>
<gene>
    <name evidence="1" type="ORF">HHL15_20745</name>
</gene>
<organism evidence="1 2">
    <name type="scientific">Zoogloea dura</name>
    <dbReference type="NCBI Taxonomy" id="2728840"/>
    <lineage>
        <taxon>Bacteria</taxon>
        <taxon>Pseudomonadati</taxon>
        <taxon>Pseudomonadota</taxon>
        <taxon>Betaproteobacteria</taxon>
        <taxon>Rhodocyclales</taxon>
        <taxon>Zoogloeaceae</taxon>
        <taxon>Zoogloea</taxon>
    </lineage>
</organism>